<evidence type="ECO:0000313" key="1">
    <source>
        <dbReference type="EMBL" id="AGV99318.1"/>
    </source>
</evidence>
<proteinExistence type="predicted"/>
<dbReference type="RefSeq" id="YP_009055544.1">
    <property type="nucleotide sequence ID" value="NC_024786.1"/>
</dbReference>
<evidence type="ECO:0008006" key="3">
    <source>
        <dbReference type="Google" id="ProtNLM"/>
    </source>
</evidence>
<evidence type="ECO:0000313" key="2">
    <source>
        <dbReference type="Proteomes" id="UP000027383"/>
    </source>
</evidence>
<organism evidence="1 2">
    <name type="scientific">Escherichia phage vB_EcoP_PhAPEC5</name>
    <dbReference type="NCBI Taxonomy" id="1395983"/>
    <lineage>
        <taxon>Viruses</taxon>
        <taxon>Duplodnaviria</taxon>
        <taxon>Heunggongvirae</taxon>
        <taxon>Uroviricota</taxon>
        <taxon>Caudoviricetes</taxon>
        <taxon>Schitoviridae</taxon>
        <taxon>Enquatrovirinae</taxon>
        <taxon>Gamaleyavirus</taxon>
        <taxon>Gamaleyavirus APEC5</taxon>
    </lineage>
</organism>
<dbReference type="GeneID" id="20283813"/>
<dbReference type="Proteomes" id="UP000027383">
    <property type="component" value="Segment"/>
</dbReference>
<dbReference type="OrthoDB" id="13496at10239"/>
<name>A0A067Y1K3_9CAUD</name>
<keyword evidence="2" id="KW-1185">Reference proteome</keyword>
<accession>A0A067Y1K3</accession>
<dbReference type="EMBL" id="KF192075">
    <property type="protein sequence ID" value="AGV99318.1"/>
    <property type="molecule type" value="Genomic_DNA"/>
</dbReference>
<protein>
    <recommendedName>
        <fullName evidence="3">Transposase IS30-like HTH domain-containing protein</fullName>
    </recommendedName>
</protein>
<dbReference type="Gene3D" id="1.10.10.60">
    <property type="entry name" value="Homeodomain-like"/>
    <property type="match status" value="1"/>
</dbReference>
<gene>
    <name evidence="1" type="ORF">PhAPEC5_36</name>
</gene>
<reference evidence="1 2" key="1">
    <citation type="journal article" date="2014" name="Vet. Microbiol.">
        <title>A cocktail of in vitro efficient phages is not a guarantee for in vivo therapeutic results against avian colibacillosis.</title>
        <authorList>
            <person name="Tsonos J."/>
            <person name="Oosterik L.H."/>
            <person name="Tuntufye H.N."/>
            <person name="Klumpp J."/>
            <person name="Butaye P."/>
            <person name="De Greve H."/>
            <person name="Hernalsteens J.P."/>
            <person name="Lavigne R."/>
            <person name="Goddeeris B.M."/>
        </authorList>
    </citation>
    <scope>NUCLEOTIDE SEQUENCE [LARGE SCALE GENOMIC DNA]</scope>
</reference>
<sequence>MSNVYRVNRKATDEDIIRMNAVGLSLATIAKTLGVHPTTVTLRLRSLNIEPADTRRTFMENVLRPLPTHVADWLSEQVGPAYEIRSYVRDLILEAYNNRHLNQESEHDKFIRLYAGKHTAMVSKSHTESDE</sequence>
<dbReference type="KEGG" id="vg:20283813"/>